<feature type="region of interest" description="Disordered" evidence="1">
    <location>
        <begin position="262"/>
        <end position="338"/>
    </location>
</feature>
<feature type="compositionally biased region" description="Low complexity" evidence="1">
    <location>
        <begin position="455"/>
        <end position="475"/>
    </location>
</feature>
<feature type="compositionally biased region" description="Basic and acidic residues" evidence="1">
    <location>
        <begin position="177"/>
        <end position="188"/>
    </location>
</feature>
<feature type="compositionally biased region" description="Basic and acidic residues" evidence="1">
    <location>
        <begin position="65"/>
        <end position="75"/>
    </location>
</feature>
<feature type="region of interest" description="Disordered" evidence="1">
    <location>
        <begin position="536"/>
        <end position="559"/>
    </location>
</feature>
<feature type="compositionally biased region" description="Low complexity" evidence="1">
    <location>
        <begin position="422"/>
        <end position="435"/>
    </location>
</feature>
<name>A0AAJ0H6C1_9PEZI</name>
<feature type="compositionally biased region" description="Pro residues" evidence="1">
    <location>
        <begin position="161"/>
        <end position="175"/>
    </location>
</feature>
<proteinExistence type="predicted"/>
<keyword evidence="3" id="KW-1185">Reference proteome</keyword>
<feature type="region of interest" description="Disordered" evidence="1">
    <location>
        <begin position="154"/>
        <end position="211"/>
    </location>
</feature>
<evidence type="ECO:0000313" key="3">
    <source>
        <dbReference type="Proteomes" id="UP001275084"/>
    </source>
</evidence>
<feature type="compositionally biased region" description="Low complexity" evidence="1">
    <location>
        <begin position="193"/>
        <end position="207"/>
    </location>
</feature>
<evidence type="ECO:0000313" key="2">
    <source>
        <dbReference type="EMBL" id="KAK3341465.1"/>
    </source>
</evidence>
<dbReference type="Proteomes" id="UP001275084">
    <property type="component" value="Unassembled WGS sequence"/>
</dbReference>
<feature type="compositionally biased region" description="Polar residues" evidence="1">
    <location>
        <begin position="305"/>
        <end position="316"/>
    </location>
</feature>
<dbReference type="AlphaFoldDB" id="A0AAJ0H6C1"/>
<organism evidence="2 3">
    <name type="scientific">Lasiosphaeria hispida</name>
    <dbReference type="NCBI Taxonomy" id="260671"/>
    <lineage>
        <taxon>Eukaryota</taxon>
        <taxon>Fungi</taxon>
        <taxon>Dikarya</taxon>
        <taxon>Ascomycota</taxon>
        <taxon>Pezizomycotina</taxon>
        <taxon>Sordariomycetes</taxon>
        <taxon>Sordariomycetidae</taxon>
        <taxon>Sordariales</taxon>
        <taxon>Lasiosphaeriaceae</taxon>
        <taxon>Lasiosphaeria</taxon>
    </lineage>
</organism>
<feature type="region of interest" description="Disordered" evidence="1">
    <location>
        <begin position="381"/>
        <end position="490"/>
    </location>
</feature>
<evidence type="ECO:0000256" key="1">
    <source>
        <dbReference type="SAM" id="MobiDB-lite"/>
    </source>
</evidence>
<comment type="caution">
    <text evidence="2">The sequence shown here is derived from an EMBL/GenBank/DDBJ whole genome shotgun (WGS) entry which is preliminary data.</text>
</comment>
<feature type="compositionally biased region" description="Low complexity" evidence="1">
    <location>
        <begin position="287"/>
        <end position="303"/>
    </location>
</feature>
<feature type="compositionally biased region" description="Basic residues" evidence="1">
    <location>
        <begin position="317"/>
        <end position="331"/>
    </location>
</feature>
<dbReference type="EMBL" id="JAUIQD010000008">
    <property type="protein sequence ID" value="KAK3341465.1"/>
    <property type="molecule type" value="Genomic_DNA"/>
</dbReference>
<reference evidence="2" key="1">
    <citation type="journal article" date="2023" name="Mol. Phylogenet. Evol.">
        <title>Genome-scale phylogeny and comparative genomics of the fungal order Sordariales.</title>
        <authorList>
            <person name="Hensen N."/>
            <person name="Bonometti L."/>
            <person name="Westerberg I."/>
            <person name="Brannstrom I.O."/>
            <person name="Guillou S."/>
            <person name="Cros-Aarteil S."/>
            <person name="Calhoun S."/>
            <person name="Haridas S."/>
            <person name="Kuo A."/>
            <person name="Mondo S."/>
            <person name="Pangilinan J."/>
            <person name="Riley R."/>
            <person name="LaButti K."/>
            <person name="Andreopoulos B."/>
            <person name="Lipzen A."/>
            <person name="Chen C."/>
            <person name="Yan M."/>
            <person name="Daum C."/>
            <person name="Ng V."/>
            <person name="Clum A."/>
            <person name="Steindorff A."/>
            <person name="Ohm R.A."/>
            <person name="Martin F."/>
            <person name="Silar P."/>
            <person name="Natvig D.O."/>
            <person name="Lalanne C."/>
            <person name="Gautier V."/>
            <person name="Ament-Velasquez S.L."/>
            <person name="Kruys A."/>
            <person name="Hutchinson M.I."/>
            <person name="Powell A.J."/>
            <person name="Barry K."/>
            <person name="Miller A.N."/>
            <person name="Grigoriev I.V."/>
            <person name="Debuchy R."/>
            <person name="Gladieux P."/>
            <person name="Hiltunen Thoren M."/>
            <person name="Johannesson H."/>
        </authorList>
    </citation>
    <scope>NUCLEOTIDE SEQUENCE</scope>
    <source>
        <strain evidence="2">CBS 955.72</strain>
    </source>
</reference>
<gene>
    <name evidence="2" type="ORF">B0T25DRAFT_466178</name>
</gene>
<feature type="region of interest" description="Disordered" evidence="1">
    <location>
        <begin position="667"/>
        <end position="697"/>
    </location>
</feature>
<feature type="region of interest" description="Disordered" evidence="1">
    <location>
        <begin position="36"/>
        <end position="133"/>
    </location>
</feature>
<accession>A0AAJ0H6C1</accession>
<sequence length="857" mass="93849">MDSKIMSRPSFSIRRFISQRKPDSVEHDDDSFFSYDTMGGLGVPGKEPKSKTWPKGNRKGPIPHIEIRRSEDIHRITNLPPLPDTPKSWTSSLYSCDDRTSFTSPRSPQMNPQGSPRLTPQRSPQMNSQRSPQWSPFLAPQQIEHPQRYRTRSFGALSPPQAFPPHSPPSSPPLPQLRHERSAPELKVDISGAALSTAETSSEPTPTRRTLEFHIPPTSREAKSGVYSKNVQRLIIETDEAFRTRHSIADPKLSSPLLSRLRKSGVVRDSGPISRRTSQRIARSKSLRSPISPKSPSKPPMKSQLVPSTSRVSSGSRTKRAKSKKTPRRPRANTTSKWTFPESAKDLLTIRIFHRIEADEMLPESVLHEIRMSRATQSQLARAAEAANKESDADEISSQPDRSGSLDVPSIMVEDAAEPRASISSQGSGSVYSQDSIHEMDGDGDWWPTPKQEPQEQAQAGQELETQPQPPQTLQRENKSSNHPVGEEEGGSLPVMLAEEQQPPPKTKGTVKNMLRRLPSRQMPPLPTIPEIMATENDALSPTSRPLARSKSGRRPPRINKDDYIFLRSTPYTLAVPAFRHGPIRLAKADLPIGKLAAAVDDTLDWTAFQMAIIGGAGDFFGESTDYSRPSEIELDERDDLAEWFAEFGFASAGALVSAADAEATRTTAPVSPGTPREVGPIKSVGTWPGPAPRSPGLIKRVDPPSMYFTPGHMATHPPPGSPGIRVFPGVGSVQVVQAMGGFQHFAVGGLQPRGYSYSHPNPRFSGPGNNGGGVSVAQRRLRDHVGLAIDASKRISTDSVQSLPQSPMLDLVVSHDVDGNEYVVPMGFNLSHDLGDFLNWEAEHVFAAGYQGPGTT</sequence>
<reference evidence="2" key="2">
    <citation type="submission" date="2023-06" db="EMBL/GenBank/DDBJ databases">
        <authorList>
            <consortium name="Lawrence Berkeley National Laboratory"/>
            <person name="Haridas S."/>
            <person name="Hensen N."/>
            <person name="Bonometti L."/>
            <person name="Westerberg I."/>
            <person name="Brannstrom I.O."/>
            <person name="Guillou S."/>
            <person name="Cros-Aarteil S."/>
            <person name="Calhoun S."/>
            <person name="Kuo A."/>
            <person name="Mondo S."/>
            <person name="Pangilinan J."/>
            <person name="Riley R."/>
            <person name="Labutti K."/>
            <person name="Andreopoulos B."/>
            <person name="Lipzen A."/>
            <person name="Chen C."/>
            <person name="Yanf M."/>
            <person name="Daum C."/>
            <person name="Ng V."/>
            <person name="Clum A."/>
            <person name="Steindorff A."/>
            <person name="Ohm R."/>
            <person name="Martin F."/>
            <person name="Silar P."/>
            <person name="Natvig D."/>
            <person name="Lalanne C."/>
            <person name="Gautier V."/>
            <person name="Ament-Velasquez S.L."/>
            <person name="Kruys A."/>
            <person name="Hutchinson M.I."/>
            <person name="Powell A.J."/>
            <person name="Barry K."/>
            <person name="Miller A.N."/>
            <person name="Grigoriev I.V."/>
            <person name="Debuchy R."/>
            <person name="Gladieux P."/>
            <person name="Thoren M.H."/>
            <person name="Johannesson H."/>
        </authorList>
    </citation>
    <scope>NUCLEOTIDE SEQUENCE</scope>
    <source>
        <strain evidence="2">CBS 955.72</strain>
    </source>
</reference>
<feature type="compositionally biased region" description="Polar residues" evidence="1">
    <location>
        <begin position="101"/>
        <end position="133"/>
    </location>
</feature>
<protein>
    <submittedName>
        <fullName evidence="2">Uncharacterized protein</fullName>
    </submittedName>
</protein>